<accession>A0A918DUY8</accession>
<dbReference type="RefSeq" id="WP_188861757.1">
    <property type="nucleotide sequence ID" value="NZ_BMLT01000009.1"/>
</dbReference>
<comment type="caution">
    <text evidence="1">The sequence shown here is derived from an EMBL/GenBank/DDBJ whole genome shotgun (WGS) entry which is preliminary data.</text>
</comment>
<protein>
    <recommendedName>
        <fullName evidence="3">DUF1302 domain-containing protein</fullName>
    </recommendedName>
</protein>
<dbReference type="AlphaFoldDB" id="A0A918DUY8"/>
<gene>
    <name evidence="1" type="ORF">GCM10011348_33500</name>
</gene>
<proteinExistence type="predicted"/>
<dbReference type="InterPro" id="IPR010727">
    <property type="entry name" value="DUF1302"/>
</dbReference>
<evidence type="ECO:0000313" key="1">
    <source>
        <dbReference type="EMBL" id="GGO85301.1"/>
    </source>
</evidence>
<dbReference type="Proteomes" id="UP000599578">
    <property type="component" value="Unassembled WGS sequence"/>
</dbReference>
<dbReference type="EMBL" id="BMLT01000009">
    <property type="protein sequence ID" value="GGO85301.1"/>
    <property type="molecule type" value="Genomic_DNA"/>
</dbReference>
<keyword evidence="2" id="KW-1185">Reference proteome</keyword>
<organism evidence="1 2">
    <name type="scientific">Marinobacterium nitratireducens</name>
    <dbReference type="NCBI Taxonomy" id="518897"/>
    <lineage>
        <taxon>Bacteria</taxon>
        <taxon>Pseudomonadati</taxon>
        <taxon>Pseudomonadota</taxon>
        <taxon>Gammaproteobacteria</taxon>
        <taxon>Oceanospirillales</taxon>
        <taxon>Oceanospirillaceae</taxon>
        <taxon>Marinobacterium</taxon>
    </lineage>
</organism>
<dbReference type="Pfam" id="PF06980">
    <property type="entry name" value="DUF1302"/>
    <property type="match status" value="1"/>
</dbReference>
<evidence type="ECO:0000313" key="2">
    <source>
        <dbReference type="Proteomes" id="UP000599578"/>
    </source>
</evidence>
<name>A0A918DUY8_9GAMM</name>
<sequence>MQKSIHLKRLPLAVAVLSGMLGLAKVNQAEALQLDFGEDSELSGSLDFTLGYAAAIRASDAKSAALDPTNNLLGSGATPNYLSDARVPDAGDLISSVFKGTAELGLGWRNYGFVGTATYQYDSEIMDGDSVDFLGNPAPWSKAAEDYAGSDLELLDAYVYGSFEVGGNPLDLRLGKQVINWGEGLYFLDGVSVQVPLNINKLVTPGSELKEGYIGVNSVYAQLGIGDSSSLSAYLQTDWERAEFGPRGTFYGDDVLFRGGTETDPLLGVPIRDNDVEPDEGGQWGIAGRTFVTDDTELGLYYSHYHETFPFLQLAFPSNSATGLRQIWPEDLDMYGASFATTLGTWSLNGELAYRPDRPLWTNLATFDAKGRNIEKHDTVNASVHGIWLGGALPLGIDAQLLTVQFGADYIDGDLDNLQAHNSIHSEALSPDRLSYGVAAQWNGTWQAIYPGTDLTLGLFLQKDLQGNSHFWGNFAEDRLLGTLSLTANIGNAWEARAGYTWVNQDNSNYESQDVVNLSVNYKF</sequence>
<reference evidence="1 2" key="1">
    <citation type="journal article" date="2014" name="Int. J. Syst. Evol. Microbiol.">
        <title>Complete genome sequence of Corynebacterium casei LMG S-19264T (=DSM 44701T), isolated from a smear-ripened cheese.</title>
        <authorList>
            <consortium name="US DOE Joint Genome Institute (JGI-PGF)"/>
            <person name="Walter F."/>
            <person name="Albersmeier A."/>
            <person name="Kalinowski J."/>
            <person name="Ruckert C."/>
        </authorList>
    </citation>
    <scope>NUCLEOTIDE SEQUENCE [LARGE SCALE GENOMIC DNA]</scope>
    <source>
        <strain evidence="1 2">CGMCC 1.7286</strain>
    </source>
</reference>
<evidence type="ECO:0008006" key="3">
    <source>
        <dbReference type="Google" id="ProtNLM"/>
    </source>
</evidence>